<keyword evidence="2" id="KW-0472">Membrane</keyword>
<organism evidence="3 4">
    <name type="scientific">Roseiconus nitratireducens</name>
    <dbReference type="NCBI Taxonomy" id="2605748"/>
    <lineage>
        <taxon>Bacteria</taxon>
        <taxon>Pseudomonadati</taxon>
        <taxon>Planctomycetota</taxon>
        <taxon>Planctomycetia</taxon>
        <taxon>Pirellulales</taxon>
        <taxon>Pirellulaceae</taxon>
        <taxon>Roseiconus</taxon>
    </lineage>
</organism>
<feature type="transmembrane region" description="Helical" evidence="2">
    <location>
        <begin position="14"/>
        <end position="34"/>
    </location>
</feature>
<dbReference type="Proteomes" id="UP000324479">
    <property type="component" value="Unassembled WGS sequence"/>
</dbReference>
<protein>
    <submittedName>
        <fullName evidence="3">Uncharacterized protein</fullName>
    </submittedName>
</protein>
<dbReference type="RefSeq" id="WP_150076683.1">
    <property type="nucleotide sequence ID" value="NZ_VWOX01000006.1"/>
</dbReference>
<comment type="caution">
    <text evidence="3">The sequence shown here is derived from an EMBL/GenBank/DDBJ whole genome shotgun (WGS) entry which is preliminary data.</text>
</comment>
<name>A0A5M6D9R7_9BACT</name>
<proteinExistence type="predicted"/>
<evidence type="ECO:0000313" key="4">
    <source>
        <dbReference type="Proteomes" id="UP000324479"/>
    </source>
</evidence>
<keyword evidence="2" id="KW-0812">Transmembrane</keyword>
<evidence type="ECO:0000313" key="3">
    <source>
        <dbReference type="EMBL" id="KAA5543022.1"/>
    </source>
</evidence>
<keyword evidence="4" id="KW-1185">Reference proteome</keyword>
<evidence type="ECO:0000256" key="2">
    <source>
        <dbReference type="SAM" id="Phobius"/>
    </source>
</evidence>
<sequence length="413" mass="44247">MNAPKKPRSLLKRIAVILGGTAVVLLGLVALWIWNARRSFEAQLEPLREDGKPVSLKQIRPEDVPESENAAVVLAQRQTSLQEFDRRLAEATAQTNDPEEIEAAGAKLASEIEASDPELVPAIRELAARPVYQPGLDYTLPPAEFMQQVIERQSEVRTAARLLQGHGLMLLANGQPDQAAADAIAIVQWSDLIGGQPLLVNGLTSFAVRLTGLDLAERLLYQGGLSPEVRQRLVALVGDEQTLVSNFQRMLDTERAFGIDSYRQLPSATIGALSGDVGQYLKQVESFQSLAADPSGLGDSAEPSTGGSLSGLSWSALHQGIVALRRVQAKSRALSILSAWQSTDPANELSVESLSLSPPTTTDPFNGKPMKLVNRLDSLAVYSVGENLTDDGGDLSEGEDVGVAPGEDDTSSR</sequence>
<feature type="region of interest" description="Disordered" evidence="1">
    <location>
        <begin position="388"/>
        <end position="413"/>
    </location>
</feature>
<evidence type="ECO:0000256" key="1">
    <source>
        <dbReference type="SAM" id="MobiDB-lite"/>
    </source>
</evidence>
<dbReference type="EMBL" id="VWOX01000006">
    <property type="protein sequence ID" value="KAA5543022.1"/>
    <property type="molecule type" value="Genomic_DNA"/>
</dbReference>
<accession>A0A5M6D9R7</accession>
<dbReference type="AlphaFoldDB" id="A0A5M6D9R7"/>
<reference evidence="3 4" key="1">
    <citation type="submission" date="2019-08" db="EMBL/GenBank/DDBJ databases">
        <authorList>
            <person name="Dhanesh K."/>
            <person name="Kumar G."/>
            <person name="Sasikala C."/>
            <person name="Venkata Ramana C."/>
        </authorList>
    </citation>
    <scope>NUCLEOTIDE SEQUENCE [LARGE SCALE GENOMIC DNA]</scope>
    <source>
        <strain evidence="3 4">JC645</strain>
    </source>
</reference>
<gene>
    <name evidence="3" type="ORF">FYK55_12040</name>
</gene>
<keyword evidence="2" id="KW-1133">Transmembrane helix</keyword>